<keyword evidence="13" id="KW-1185">Reference proteome</keyword>
<keyword evidence="6" id="KW-0508">mRNA splicing</keyword>
<dbReference type="Gene3D" id="1.20.1390.10">
    <property type="entry name" value="PWI domain"/>
    <property type="match status" value="1"/>
</dbReference>
<proteinExistence type="predicted"/>
<feature type="region of interest" description="Disordered" evidence="10">
    <location>
        <begin position="73"/>
        <end position="109"/>
    </location>
</feature>
<dbReference type="GO" id="GO:0046540">
    <property type="term" value="C:U4/U6 x U5 tri-snRNP complex"/>
    <property type="evidence" value="ECO:0007669"/>
    <property type="project" value="InterPro"/>
</dbReference>
<dbReference type="GO" id="GO:0005681">
    <property type="term" value="C:spliceosomal complex"/>
    <property type="evidence" value="ECO:0007669"/>
    <property type="project" value="UniProtKB-KW"/>
</dbReference>
<feature type="region of interest" description="Disordered" evidence="10">
    <location>
        <begin position="162"/>
        <end position="183"/>
    </location>
</feature>
<dbReference type="InterPro" id="IPR013881">
    <property type="entry name" value="Pre-mRNA_splic_Prp3_dom"/>
</dbReference>
<dbReference type="SMART" id="SM00311">
    <property type="entry name" value="PWI"/>
    <property type="match status" value="1"/>
</dbReference>
<dbReference type="Pfam" id="PF01480">
    <property type="entry name" value="PWI"/>
    <property type="match status" value="1"/>
</dbReference>
<dbReference type="Pfam" id="PF08572">
    <property type="entry name" value="PRP3"/>
    <property type="match status" value="2"/>
</dbReference>
<evidence type="ECO:0000256" key="9">
    <source>
        <dbReference type="ARBA" id="ARBA00035603"/>
    </source>
</evidence>
<evidence type="ECO:0000313" key="13">
    <source>
        <dbReference type="Proteomes" id="UP000537039"/>
    </source>
</evidence>
<dbReference type="CDD" id="cd24162">
    <property type="entry name" value="Prp3_C"/>
    <property type="match status" value="1"/>
</dbReference>
<evidence type="ECO:0000256" key="8">
    <source>
        <dbReference type="ARBA" id="ARBA00032955"/>
    </source>
</evidence>
<keyword evidence="5" id="KW-0747">Spliceosome</keyword>
<evidence type="ECO:0000256" key="4">
    <source>
        <dbReference type="ARBA" id="ARBA00022664"/>
    </source>
</evidence>
<dbReference type="GO" id="GO:0000398">
    <property type="term" value="P:mRNA splicing, via spliceosome"/>
    <property type="evidence" value="ECO:0007669"/>
    <property type="project" value="InterPro"/>
</dbReference>
<evidence type="ECO:0000256" key="7">
    <source>
        <dbReference type="ARBA" id="ARBA00023242"/>
    </source>
</evidence>
<organism evidence="12 13">
    <name type="scientific">Ciconia maguari</name>
    <dbReference type="NCBI Taxonomy" id="52777"/>
    <lineage>
        <taxon>Eukaryota</taxon>
        <taxon>Metazoa</taxon>
        <taxon>Chordata</taxon>
        <taxon>Craniata</taxon>
        <taxon>Vertebrata</taxon>
        <taxon>Euteleostomi</taxon>
        <taxon>Archelosauria</taxon>
        <taxon>Archosauria</taxon>
        <taxon>Dinosauria</taxon>
        <taxon>Saurischia</taxon>
        <taxon>Theropoda</taxon>
        <taxon>Coelurosauria</taxon>
        <taxon>Aves</taxon>
        <taxon>Neognathae</taxon>
        <taxon>Neoaves</taxon>
        <taxon>Aequornithes</taxon>
        <taxon>Ciconiiformes</taxon>
        <taxon>Ciconiidae</taxon>
        <taxon>Ciconia</taxon>
    </lineage>
</organism>
<dbReference type="InterPro" id="IPR027104">
    <property type="entry name" value="Prp3"/>
</dbReference>
<evidence type="ECO:0000256" key="3">
    <source>
        <dbReference type="ARBA" id="ARBA00022553"/>
    </source>
</evidence>
<protein>
    <recommendedName>
        <fullName evidence="2">U4/U6 small nuclear ribonucleoprotein Prp3</fullName>
    </recommendedName>
    <alternativeName>
        <fullName evidence="8">Pre-mRNA-splicing factor 3</fullName>
    </alternativeName>
</protein>
<sequence>MSLSKRELDELKPWIEKTVKRVLGFSEPTVVTAALNCVGKGMDKKKAADHLKPFLDDSTLRFVDKLFEAVEEGRSSRHSKSNSDRNRKRELKDVFGDDSEVSKESSGVKKRRIPRFEEVEDEPEVIPGPPSESPGMLTKLQIKQMMEAATRQIEERKKQLSFISPPTPQPKISSSSQSERLPIGNTIQPSQAATFMNDAIEKARKAAELQARIQAQLALKPGLIGNANMVGLANLHAMGIAPPKVELKDQTKPTPLILDEQGRTVDATGKEIELTHRMPTLKANIRAVKREQFKQQLKEKPSEDMESNTYFDPRVSITPAQRQKRTFKFHEKGKFEKIAQRLRTKAQLEKLQAEISQAARKTGIHTSTKLALITPKKELKEGEIPEIEWWDSYIIPNGLDLKGGTSSKRDEYFGITNLVEHPAQLNPPGTAPVLVDFAGKLDTKYSERLALGGVNQHASPHFSPPVSLAVRISNLMRVLGTEAVQDPTKVEAHVRAQMAKRQKAHEEANAARKLTAEQRKAKKVKKLKEDVSQGVHIAVYRVRNLSNPAKKFKIEANAGQLYLTGVVVLHKDVNVVVVEGGPKAQKKFKRLMLHRIKWDEQTSNTKGEDDEESDEESVKKTNKCSLVWEGTAKDRSFGEMKFKQCPTENMAREHFKKHGAEHYWDLALSESVL</sequence>
<evidence type="ECO:0000256" key="6">
    <source>
        <dbReference type="ARBA" id="ARBA00023187"/>
    </source>
</evidence>
<comment type="subcellular location">
    <subcellularLocation>
        <location evidence="1">Nucleus</location>
    </subcellularLocation>
</comment>
<dbReference type="SUPFAM" id="SSF101233">
    <property type="entry name" value="PWI domain"/>
    <property type="match status" value="1"/>
</dbReference>
<dbReference type="PANTHER" id="PTHR14212:SF0">
    <property type="entry name" value="U4_U6 SMALL NUCLEAR RIBONUCLEOPROTEIN PRP3"/>
    <property type="match status" value="1"/>
</dbReference>
<dbReference type="FunFam" id="1.20.1390.10:FF:000003">
    <property type="entry name" value="U4/U6 small nuclear ribonucleoprotein Prp3"/>
    <property type="match status" value="1"/>
</dbReference>
<evidence type="ECO:0000256" key="2">
    <source>
        <dbReference type="ARBA" id="ARBA00016514"/>
    </source>
</evidence>
<evidence type="ECO:0000256" key="5">
    <source>
        <dbReference type="ARBA" id="ARBA00022728"/>
    </source>
</evidence>
<evidence type="ECO:0000313" key="12">
    <source>
        <dbReference type="EMBL" id="NXJ33607.1"/>
    </source>
</evidence>
<dbReference type="InterPro" id="IPR002483">
    <property type="entry name" value="PWI_dom"/>
</dbReference>
<keyword evidence="4" id="KW-0507">mRNA processing</keyword>
<feature type="non-terminal residue" evidence="12">
    <location>
        <position position="1"/>
    </location>
</feature>
<dbReference type="PANTHER" id="PTHR14212">
    <property type="entry name" value="U4/U6-ASSOCIATED RNA SPLICING FACTOR-RELATED"/>
    <property type="match status" value="1"/>
</dbReference>
<feature type="non-terminal residue" evidence="12">
    <location>
        <position position="673"/>
    </location>
</feature>
<feature type="domain" description="PWI" evidence="11">
    <location>
        <begin position="1"/>
        <end position="87"/>
    </location>
</feature>
<keyword evidence="7" id="KW-0539">Nucleus</keyword>
<dbReference type="InterPro" id="IPR010541">
    <property type="entry name" value="Prp3_C"/>
</dbReference>
<evidence type="ECO:0000256" key="10">
    <source>
        <dbReference type="SAM" id="MobiDB-lite"/>
    </source>
</evidence>
<gene>
    <name evidence="12" type="primary">Prpf3</name>
    <name evidence="12" type="ORF">CICMAG_R10916</name>
</gene>
<evidence type="ECO:0000259" key="11">
    <source>
        <dbReference type="PROSITE" id="PS51025"/>
    </source>
</evidence>
<feature type="compositionally biased region" description="Polar residues" evidence="10">
    <location>
        <begin position="170"/>
        <end position="183"/>
    </location>
</feature>
<dbReference type="InterPro" id="IPR036483">
    <property type="entry name" value="PWI_dom_sf"/>
</dbReference>
<reference evidence="12 13" key="1">
    <citation type="submission" date="2019-09" db="EMBL/GenBank/DDBJ databases">
        <title>Bird 10,000 Genomes (B10K) Project - Family phase.</title>
        <authorList>
            <person name="Zhang G."/>
        </authorList>
    </citation>
    <scope>NUCLEOTIDE SEQUENCE [LARGE SCALE GENOMIC DNA]</scope>
    <source>
        <strain evidence="12">B10K-DU-001-47</strain>
        <tissue evidence="12">Muscle</tissue>
    </source>
</reference>
<dbReference type="PROSITE" id="PS51025">
    <property type="entry name" value="PWI"/>
    <property type="match status" value="1"/>
</dbReference>
<comment type="function">
    <text evidence="9">Plays a role in pre-mRNA splicing as component of the U4/U6-U5 tri-snRNP complex that is involved in spliceosome assembly, and as component of the precatalytic spliceosome (spliceosome B complex).</text>
</comment>
<keyword evidence="3" id="KW-0597">Phosphoprotein</keyword>
<accession>A0A7L0AFI4</accession>
<feature type="compositionally biased region" description="Basic and acidic residues" evidence="10">
    <location>
        <begin position="73"/>
        <end position="107"/>
    </location>
</feature>
<dbReference type="Pfam" id="PF06544">
    <property type="entry name" value="Prp3_C"/>
    <property type="match status" value="1"/>
</dbReference>
<dbReference type="Proteomes" id="UP000537039">
    <property type="component" value="Unassembled WGS sequence"/>
</dbReference>
<evidence type="ECO:0000256" key="1">
    <source>
        <dbReference type="ARBA" id="ARBA00004123"/>
    </source>
</evidence>
<name>A0A7L0AFI4_9AVES</name>
<dbReference type="EMBL" id="VXAE01003271">
    <property type="protein sequence ID" value="NXJ33607.1"/>
    <property type="molecule type" value="Genomic_DNA"/>
</dbReference>
<comment type="caution">
    <text evidence="12">The sequence shown here is derived from an EMBL/GenBank/DDBJ whole genome shotgun (WGS) entry which is preliminary data.</text>
</comment>
<dbReference type="AlphaFoldDB" id="A0A7L0AFI4"/>